<reference evidence="1" key="1">
    <citation type="submission" date="2016-08" db="EMBL/GenBank/DDBJ databases">
        <authorList>
            <person name="Ngugi D.K."/>
            <person name="Miyake S."/>
            <person name="Stingl U."/>
        </authorList>
    </citation>
    <scope>NUCLEOTIDE SEQUENCE</scope>
    <source>
        <strain evidence="1">SCG-B11WGA-EpuloA1</strain>
    </source>
</reference>
<keyword evidence="2" id="KW-1185">Reference proteome</keyword>
<dbReference type="Proteomes" id="UP000188605">
    <property type="component" value="Unassembled WGS sequence"/>
</dbReference>
<organism evidence="1 2">
    <name type="scientific">Candidatus Epulonipiscium fishelsonii</name>
    <dbReference type="NCBI Taxonomy" id="77094"/>
    <lineage>
        <taxon>Bacteria</taxon>
        <taxon>Bacillati</taxon>
        <taxon>Bacillota</taxon>
        <taxon>Clostridia</taxon>
        <taxon>Lachnospirales</taxon>
        <taxon>Lachnospiraceae</taxon>
        <taxon>Candidatus Epulonipiscium</taxon>
    </lineage>
</organism>
<evidence type="ECO:0000313" key="1">
    <source>
        <dbReference type="EMBL" id="ONI37891.1"/>
    </source>
</evidence>
<proteinExistence type="predicted"/>
<name>A0ACC8X7M9_9FIRM</name>
<accession>A0ACC8X7M9</accession>
<comment type="caution">
    <text evidence="1">The sequence shown here is derived from an EMBL/GenBank/DDBJ whole genome shotgun (WGS) entry which is preliminary data.</text>
</comment>
<protein>
    <submittedName>
        <fullName evidence="1">Uncharacterized protein</fullName>
    </submittedName>
</protein>
<gene>
    <name evidence="1" type="ORF">AN396_12095</name>
</gene>
<sequence length="90" mass="10444">MSEIFVDNFDDNGFGLPEDLPEEETYNNEYVVPIINWRTWTMALIIGYLILKNIEHAVDLSKWSKADLLLMVAIGIWAYRYYVLNIGVGE</sequence>
<evidence type="ECO:0000313" key="2">
    <source>
        <dbReference type="Proteomes" id="UP000188605"/>
    </source>
</evidence>
<dbReference type="EMBL" id="LJDB01000102">
    <property type="protein sequence ID" value="ONI37891.1"/>
    <property type="molecule type" value="Genomic_DNA"/>
</dbReference>